<organism evidence="1 2">
    <name type="scientific">Allostreptomyces psammosilenae</name>
    <dbReference type="NCBI Taxonomy" id="1892865"/>
    <lineage>
        <taxon>Bacteria</taxon>
        <taxon>Bacillati</taxon>
        <taxon>Actinomycetota</taxon>
        <taxon>Actinomycetes</taxon>
        <taxon>Kitasatosporales</taxon>
        <taxon>Streptomycetaceae</taxon>
        <taxon>Allostreptomyces</taxon>
    </lineage>
</organism>
<dbReference type="RefSeq" id="WP_179815371.1">
    <property type="nucleotide sequence ID" value="NZ_JACBZD010000001.1"/>
</dbReference>
<dbReference type="Proteomes" id="UP000567795">
    <property type="component" value="Unassembled WGS sequence"/>
</dbReference>
<evidence type="ECO:0000313" key="1">
    <source>
        <dbReference type="EMBL" id="NYI06856.1"/>
    </source>
</evidence>
<dbReference type="AlphaFoldDB" id="A0A852ZWW7"/>
<reference evidence="1 2" key="1">
    <citation type="submission" date="2020-07" db="EMBL/GenBank/DDBJ databases">
        <title>Sequencing the genomes of 1000 actinobacteria strains.</title>
        <authorList>
            <person name="Klenk H.-P."/>
        </authorList>
    </citation>
    <scope>NUCLEOTIDE SEQUENCE [LARGE SCALE GENOMIC DNA]</scope>
    <source>
        <strain evidence="1 2">DSM 42178</strain>
    </source>
</reference>
<accession>A0A852ZWW7</accession>
<dbReference type="EMBL" id="JACBZD010000001">
    <property type="protein sequence ID" value="NYI06856.1"/>
    <property type="molecule type" value="Genomic_DNA"/>
</dbReference>
<keyword evidence="2" id="KW-1185">Reference proteome</keyword>
<evidence type="ECO:0008006" key="3">
    <source>
        <dbReference type="Google" id="ProtNLM"/>
    </source>
</evidence>
<name>A0A852ZWW7_9ACTN</name>
<evidence type="ECO:0000313" key="2">
    <source>
        <dbReference type="Proteomes" id="UP000567795"/>
    </source>
</evidence>
<proteinExistence type="predicted"/>
<gene>
    <name evidence="1" type="ORF">FHU37_003799</name>
</gene>
<protein>
    <recommendedName>
        <fullName evidence="3">IrrE N-terminal-like domain-containing protein</fullName>
    </recommendedName>
</protein>
<sequence>MSVRQVRRRCEAMLGALRLRPTSDIQSLCAQIAEQRGRPLRLVPMAFPVGCPSGLLCSDDEGDWIFHEMRTSALHQAQIIGHELGHLLWGHVEGETFDPDASRTLLPTLDPEVVARVLARHHYSQTAELEAETAGTLLLRRLIERPGPAAGTAAERLAPALEHTWGGRV</sequence>
<comment type="caution">
    <text evidence="1">The sequence shown here is derived from an EMBL/GenBank/DDBJ whole genome shotgun (WGS) entry which is preliminary data.</text>
</comment>